<comment type="similarity">
    <text evidence="2 5">Belongs to the RxLR effector family.</text>
</comment>
<reference evidence="7" key="1">
    <citation type="submission" date="2017-03" db="EMBL/GenBank/DDBJ databases">
        <title>Phytopthora megakarya and P. palmivora, two closely related causual agents of cacao black pod achieved similar genome size and gene model numbers by different mechanisms.</title>
        <authorList>
            <person name="Ali S."/>
            <person name="Shao J."/>
            <person name="Larry D.J."/>
            <person name="Kronmiller B."/>
            <person name="Shen D."/>
            <person name="Strem M.D."/>
            <person name="Melnick R.L."/>
            <person name="Guiltinan M.J."/>
            <person name="Tyler B.M."/>
            <person name="Meinhardt L.W."/>
            <person name="Bailey B.A."/>
        </authorList>
    </citation>
    <scope>NUCLEOTIDE SEQUENCE [LARGE SCALE GENOMIC DNA]</scope>
    <source>
        <strain evidence="7">zdho120</strain>
    </source>
</reference>
<comment type="function">
    <text evidence="5">Effector that suppresses plant defense responses during pathogen infection.</text>
</comment>
<dbReference type="Pfam" id="PF16810">
    <property type="entry name" value="RXLR"/>
    <property type="match status" value="1"/>
</dbReference>
<evidence type="ECO:0000256" key="3">
    <source>
        <dbReference type="ARBA" id="ARBA00022525"/>
    </source>
</evidence>
<gene>
    <name evidence="6" type="ORF">PHMEG_00025250</name>
</gene>
<keyword evidence="7" id="KW-1185">Reference proteome</keyword>
<dbReference type="AlphaFoldDB" id="A0A225VCH5"/>
<dbReference type="InterPro" id="IPR031825">
    <property type="entry name" value="RXLR"/>
</dbReference>
<feature type="chain" id="PRO_5044982054" description="RxLR effector protein" evidence="5">
    <location>
        <begin position="25"/>
        <end position="171"/>
    </location>
</feature>
<keyword evidence="3 5" id="KW-0964">Secreted</keyword>
<accession>A0A225VCH5</accession>
<protein>
    <recommendedName>
        <fullName evidence="5">RxLR effector protein</fullName>
    </recommendedName>
</protein>
<organism evidence="6 7">
    <name type="scientific">Phytophthora megakarya</name>
    <dbReference type="NCBI Taxonomy" id="4795"/>
    <lineage>
        <taxon>Eukaryota</taxon>
        <taxon>Sar</taxon>
        <taxon>Stramenopiles</taxon>
        <taxon>Oomycota</taxon>
        <taxon>Peronosporomycetes</taxon>
        <taxon>Peronosporales</taxon>
        <taxon>Peronosporaceae</taxon>
        <taxon>Phytophthora</taxon>
    </lineage>
</organism>
<evidence type="ECO:0000313" key="6">
    <source>
        <dbReference type="EMBL" id="OWZ03083.1"/>
    </source>
</evidence>
<dbReference type="Proteomes" id="UP000198211">
    <property type="component" value="Unassembled WGS sequence"/>
</dbReference>
<name>A0A225VCH5_9STRA</name>
<comment type="domain">
    <text evidence="5">The RxLR-dEER motif acts to carry the protein into the host cell cytoplasm through binding to cell surface phosphatidylinositol-3-phosphate.</text>
</comment>
<comment type="subcellular location">
    <subcellularLocation>
        <location evidence="1 5">Secreted</location>
    </subcellularLocation>
</comment>
<sequence>MKKTHCILIATIVILFETCSVVVATPIFAKVTYPDLPLENPVDIQHVRTHDTRFLRSGEGIDGVKTSHKDSDEEERAAEKLANIVKLWTKKTTALDKLKDGRKKLAGYNKLNNKLFTRIKESGETPQTLYTKFDISSKIRNVDEGALLKDGNFMLWRTFAEWWGKSATNKA</sequence>
<proteinExistence type="inferred from homology"/>
<comment type="caution">
    <text evidence="6">The sequence shown here is derived from an EMBL/GenBank/DDBJ whole genome shotgun (WGS) entry which is preliminary data.</text>
</comment>
<evidence type="ECO:0000256" key="4">
    <source>
        <dbReference type="ARBA" id="ARBA00022729"/>
    </source>
</evidence>
<evidence type="ECO:0000256" key="2">
    <source>
        <dbReference type="ARBA" id="ARBA00010400"/>
    </source>
</evidence>
<dbReference type="EMBL" id="NBNE01005741">
    <property type="protein sequence ID" value="OWZ03083.1"/>
    <property type="molecule type" value="Genomic_DNA"/>
</dbReference>
<keyword evidence="4 5" id="KW-0732">Signal</keyword>
<evidence type="ECO:0000313" key="7">
    <source>
        <dbReference type="Proteomes" id="UP000198211"/>
    </source>
</evidence>
<feature type="signal peptide" evidence="5">
    <location>
        <begin position="1"/>
        <end position="24"/>
    </location>
</feature>
<evidence type="ECO:0000256" key="5">
    <source>
        <dbReference type="RuleBase" id="RU367124"/>
    </source>
</evidence>
<evidence type="ECO:0000256" key="1">
    <source>
        <dbReference type="ARBA" id="ARBA00004613"/>
    </source>
</evidence>